<keyword evidence="6" id="KW-0411">Iron-sulfur</keyword>
<sequence>MPSRLVPDLRGSWCVPRSQWRDRPGVAPGSYSIDGLPAQPIGRQSHYDGPVTLADHAEPDRCPGLLRPFVAADGALIRLRVPGGQTTIAGLVALSRLSTAYGDGHIAITSRANLQVRGLTLTDGEVDERLAQGVIDAGYLPYPTHERVRNIVASPLTGLLGGFADIRPLVAQVDRLLASEPILADLPGRFLFALDDGRGDMEAFTSDLSYRLVDGTRGILRAGRQGLGEHLALTEAAPVIVERAKRFMQARHSQWRVFDLPDGGAQIVQSRVVASAVRPTPRALGTLKQDDSRIALYVHAPLGLLTADHLGALGQVAGDGSLVITPARDIVVPGIDRDAAGDSLARLSAAGLVADAQSPWSRVFACAGAPGCVRAAFDTRRVAERIVEAGGLAPDEIVHISACDRRCGQPAVPHRVVSSPDGFDAVPTNGS</sequence>
<evidence type="ECO:0000313" key="8">
    <source>
        <dbReference type="EMBL" id="PRZ41726.1"/>
    </source>
</evidence>
<dbReference type="InterPro" id="IPR045854">
    <property type="entry name" value="NO2/SO3_Rdtase_4Fe4S_sf"/>
</dbReference>
<dbReference type="GO" id="GO:0051539">
    <property type="term" value="F:4 iron, 4 sulfur cluster binding"/>
    <property type="evidence" value="ECO:0007669"/>
    <property type="project" value="UniProtKB-KW"/>
</dbReference>
<dbReference type="PANTHER" id="PTHR32439">
    <property type="entry name" value="FERREDOXIN--NITRITE REDUCTASE, CHLOROPLASTIC"/>
    <property type="match status" value="1"/>
</dbReference>
<organism evidence="8 9">
    <name type="scientific">Antricoccus suffuscus</name>
    <dbReference type="NCBI Taxonomy" id="1629062"/>
    <lineage>
        <taxon>Bacteria</taxon>
        <taxon>Bacillati</taxon>
        <taxon>Actinomycetota</taxon>
        <taxon>Actinomycetes</taxon>
        <taxon>Geodermatophilales</taxon>
        <taxon>Antricoccaceae</taxon>
        <taxon>Antricoccus</taxon>
    </lineage>
</organism>
<dbReference type="Pfam" id="PF03460">
    <property type="entry name" value="NIR_SIR_ferr"/>
    <property type="match status" value="2"/>
</dbReference>
<comment type="caution">
    <text evidence="8">The sequence shown here is derived from an EMBL/GenBank/DDBJ whole genome shotgun (WGS) entry which is preliminary data.</text>
</comment>
<dbReference type="EMBL" id="PVUE01000008">
    <property type="protein sequence ID" value="PRZ41726.1"/>
    <property type="molecule type" value="Genomic_DNA"/>
</dbReference>
<evidence type="ECO:0000256" key="2">
    <source>
        <dbReference type="ARBA" id="ARBA00022617"/>
    </source>
</evidence>
<proteinExistence type="predicted"/>
<dbReference type="InterPro" id="IPR036136">
    <property type="entry name" value="Nit/Sulf_reduc_fer-like_dom_sf"/>
</dbReference>
<feature type="domain" description="Nitrite/Sulfite reductase ferredoxin-like" evidence="7">
    <location>
        <begin position="290"/>
        <end position="349"/>
    </location>
</feature>
<dbReference type="Proteomes" id="UP000237752">
    <property type="component" value="Unassembled WGS sequence"/>
</dbReference>
<keyword evidence="3" id="KW-0479">Metal-binding</keyword>
<evidence type="ECO:0000256" key="1">
    <source>
        <dbReference type="ARBA" id="ARBA00022485"/>
    </source>
</evidence>
<evidence type="ECO:0000259" key="7">
    <source>
        <dbReference type="Pfam" id="PF03460"/>
    </source>
</evidence>
<dbReference type="Gene3D" id="3.90.480.10">
    <property type="entry name" value="Sulfite Reductase Hemoprotein,Domain 2"/>
    <property type="match status" value="1"/>
</dbReference>
<evidence type="ECO:0000256" key="6">
    <source>
        <dbReference type="ARBA" id="ARBA00023014"/>
    </source>
</evidence>
<dbReference type="PANTHER" id="PTHR32439:SF9">
    <property type="entry name" value="BLR3264 PROTEIN"/>
    <property type="match status" value="1"/>
</dbReference>
<feature type="domain" description="Nitrite/Sulfite reductase ferredoxin-like" evidence="7">
    <location>
        <begin position="76"/>
        <end position="123"/>
    </location>
</feature>
<dbReference type="GO" id="GO:0016491">
    <property type="term" value="F:oxidoreductase activity"/>
    <property type="evidence" value="ECO:0007669"/>
    <property type="project" value="UniProtKB-KW"/>
</dbReference>
<keyword evidence="4" id="KW-0560">Oxidoreductase</keyword>
<evidence type="ECO:0000256" key="4">
    <source>
        <dbReference type="ARBA" id="ARBA00023002"/>
    </source>
</evidence>
<dbReference type="GO" id="GO:0046872">
    <property type="term" value="F:metal ion binding"/>
    <property type="evidence" value="ECO:0007669"/>
    <property type="project" value="UniProtKB-KW"/>
</dbReference>
<dbReference type="Gene3D" id="3.30.413.10">
    <property type="entry name" value="Sulfite Reductase Hemoprotein, domain 1"/>
    <property type="match status" value="2"/>
</dbReference>
<dbReference type="InterPro" id="IPR051329">
    <property type="entry name" value="NIR_SIR_4Fe-4S"/>
</dbReference>
<reference evidence="8 9" key="1">
    <citation type="submission" date="2018-03" db="EMBL/GenBank/DDBJ databases">
        <title>Genomic Encyclopedia of Archaeal and Bacterial Type Strains, Phase II (KMG-II): from individual species to whole genera.</title>
        <authorList>
            <person name="Goeker M."/>
        </authorList>
    </citation>
    <scope>NUCLEOTIDE SEQUENCE [LARGE SCALE GENOMIC DNA]</scope>
    <source>
        <strain evidence="8 9">DSM 100065</strain>
    </source>
</reference>
<keyword evidence="5" id="KW-0408">Iron</keyword>
<accession>A0A2T0ZZE0</accession>
<dbReference type="InterPro" id="IPR005117">
    <property type="entry name" value="NiRdtase/SiRdtase_haem-b_fer"/>
</dbReference>
<name>A0A2T0ZZE0_9ACTN</name>
<gene>
    <name evidence="8" type="ORF">CLV47_10885</name>
</gene>
<dbReference type="AlphaFoldDB" id="A0A2T0ZZE0"/>
<evidence type="ECO:0000256" key="3">
    <source>
        <dbReference type="ARBA" id="ARBA00022723"/>
    </source>
</evidence>
<dbReference type="SUPFAM" id="SSF56014">
    <property type="entry name" value="Nitrite and sulphite reductase 4Fe-4S domain-like"/>
    <property type="match status" value="1"/>
</dbReference>
<keyword evidence="2" id="KW-0349">Heme</keyword>
<evidence type="ECO:0000256" key="5">
    <source>
        <dbReference type="ARBA" id="ARBA00023004"/>
    </source>
</evidence>
<keyword evidence="9" id="KW-1185">Reference proteome</keyword>
<evidence type="ECO:0000313" key="9">
    <source>
        <dbReference type="Proteomes" id="UP000237752"/>
    </source>
</evidence>
<protein>
    <submittedName>
        <fullName evidence="8">Precorrin-3B synthase</fullName>
    </submittedName>
</protein>
<dbReference type="SUPFAM" id="SSF55124">
    <property type="entry name" value="Nitrite/Sulfite reductase N-terminal domain-like"/>
    <property type="match status" value="2"/>
</dbReference>
<keyword evidence="1" id="KW-0004">4Fe-4S</keyword>